<dbReference type="EMBL" id="FQTU01000015">
    <property type="protein sequence ID" value="SHF12208.1"/>
    <property type="molecule type" value="Genomic_DNA"/>
</dbReference>
<gene>
    <name evidence="1" type="ORF">SAMN02746064_01924</name>
</gene>
<sequence length="146" mass="16992">MTSYQNLLEYINYFINEDGSGICSWSNDAISRESTALSPYPIYNRDFSEFIDEVYSSGILDLDYITTLKNKSIPCTDEMIDFIESADIAVLRAILSFYICQEQFCEGLWILASQNRAFYRILVRLEKLEDKIFQVNDENKSDTRNI</sequence>
<proteinExistence type="predicted"/>
<name>A0A1M4Z2N0_9FIRM</name>
<evidence type="ECO:0000313" key="1">
    <source>
        <dbReference type="EMBL" id="SHF12208.1"/>
    </source>
</evidence>
<accession>A0A1M4Z2N0</accession>
<dbReference type="STRING" id="1120975.SAMN02746064_01924"/>
<keyword evidence="2" id="KW-1185">Reference proteome</keyword>
<dbReference type="AlphaFoldDB" id="A0A1M4Z2N0"/>
<organism evidence="1 2">
    <name type="scientific">Alkalibacter saccharofermentans DSM 14828</name>
    <dbReference type="NCBI Taxonomy" id="1120975"/>
    <lineage>
        <taxon>Bacteria</taxon>
        <taxon>Bacillati</taxon>
        <taxon>Bacillota</taxon>
        <taxon>Clostridia</taxon>
        <taxon>Eubacteriales</taxon>
        <taxon>Eubacteriaceae</taxon>
        <taxon>Alkalibacter</taxon>
    </lineage>
</organism>
<dbReference type="Proteomes" id="UP000184251">
    <property type="component" value="Unassembled WGS sequence"/>
</dbReference>
<dbReference type="Pfam" id="PF20118">
    <property type="entry name" value="DUF6508"/>
    <property type="match status" value="1"/>
</dbReference>
<dbReference type="InterPro" id="IPR045425">
    <property type="entry name" value="DUF6508"/>
</dbReference>
<dbReference type="OrthoDB" id="9798107at2"/>
<dbReference type="RefSeq" id="WP_073271437.1">
    <property type="nucleotide sequence ID" value="NZ_FQTU01000015.1"/>
</dbReference>
<protein>
    <submittedName>
        <fullName evidence="1">Uncharacterized protein</fullName>
    </submittedName>
</protein>
<reference evidence="1 2" key="1">
    <citation type="submission" date="2016-11" db="EMBL/GenBank/DDBJ databases">
        <authorList>
            <person name="Jaros S."/>
            <person name="Januszkiewicz K."/>
            <person name="Wedrychowicz H."/>
        </authorList>
    </citation>
    <scope>NUCLEOTIDE SEQUENCE [LARGE SCALE GENOMIC DNA]</scope>
    <source>
        <strain evidence="1 2">DSM 14828</strain>
    </source>
</reference>
<evidence type="ECO:0000313" key="2">
    <source>
        <dbReference type="Proteomes" id="UP000184251"/>
    </source>
</evidence>